<keyword evidence="2" id="KW-1185">Reference proteome</keyword>
<reference evidence="1" key="1">
    <citation type="journal article" date="2022" name="bioRxiv">
        <title>Sequencing and chromosome-scale assembly of the giantPleurodeles waltlgenome.</title>
        <authorList>
            <person name="Brown T."/>
            <person name="Elewa A."/>
            <person name="Iarovenko S."/>
            <person name="Subramanian E."/>
            <person name="Araus A.J."/>
            <person name="Petzold A."/>
            <person name="Susuki M."/>
            <person name="Suzuki K.-i.T."/>
            <person name="Hayashi T."/>
            <person name="Toyoda A."/>
            <person name="Oliveira C."/>
            <person name="Osipova E."/>
            <person name="Leigh N.D."/>
            <person name="Simon A."/>
            <person name="Yun M.H."/>
        </authorList>
    </citation>
    <scope>NUCLEOTIDE SEQUENCE</scope>
    <source>
        <strain evidence="1">20211129_DDA</strain>
        <tissue evidence="1">Liver</tissue>
    </source>
</reference>
<dbReference type="EMBL" id="JANPWB010000015">
    <property type="protein sequence ID" value="KAJ1088808.1"/>
    <property type="molecule type" value="Genomic_DNA"/>
</dbReference>
<dbReference type="Proteomes" id="UP001066276">
    <property type="component" value="Chromosome 11"/>
</dbReference>
<evidence type="ECO:0000313" key="2">
    <source>
        <dbReference type="Proteomes" id="UP001066276"/>
    </source>
</evidence>
<organism evidence="1 2">
    <name type="scientific">Pleurodeles waltl</name>
    <name type="common">Iberian ribbed newt</name>
    <dbReference type="NCBI Taxonomy" id="8319"/>
    <lineage>
        <taxon>Eukaryota</taxon>
        <taxon>Metazoa</taxon>
        <taxon>Chordata</taxon>
        <taxon>Craniata</taxon>
        <taxon>Vertebrata</taxon>
        <taxon>Euteleostomi</taxon>
        <taxon>Amphibia</taxon>
        <taxon>Batrachia</taxon>
        <taxon>Caudata</taxon>
        <taxon>Salamandroidea</taxon>
        <taxon>Salamandridae</taxon>
        <taxon>Pleurodelinae</taxon>
        <taxon>Pleurodeles</taxon>
    </lineage>
</organism>
<proteinExistence type="predicted"/>
<comment type="caution">
    <text evidence="1">The sequence shown here is derived from an EMBL/GenBank/DDBJ whole genome shotgun (WGS) entry which is preliminary data.</text>
</comment>
<protein>
    <submittedName>
        <fullName evidence="1">Uncharacterized protein</fullName>
    </submittedName>
</protein>
<name>A0AAV7LCI9_PLEWA</name>
<sequence>MSDLRVPPGARWWTVVDPGWACGALLRTGGAPATPGQCLIAETPGRTPRGGPRFVLTLAEPAAVRGRWCGAGSGHCLSRLTSGCVALVTGYSLGPFASTEAD</sequence>
<accession>A0AAV7LCI9</accession>
<dbReference type="AlphaFoldDB" id="A0AAV7LCI9"/>
<gene>
    <name evidence="1" type="ORF">NDU88_001963</name>
</gene>
<evidence type="ECO:0000313" key="1">
    <source>
        <dbReference type="EMBL" id="KAJ1088808.1"/>
    </source>
</evidence>